<gene>
    <name evidence="2" type="ORF">TorRG33x02_042340</name>
</gene>
<dbReference type="AlphaFoldDB" id="A0A2P5FQQ5"/>
<feature type="non-terminal residue" evidence="2">
    <location>
        <position position="70"/>
    </location>
</feature>
<comment type="caution">
    <text evidence="2">The sequence shown here is derived from an EMBL/GenBank/DDBJ whole genome shotgun (WGS) entry which is preliminary data.</text>
</comment>
<dbReference type="InParanoid" id="A0A2P5FQQ5"/>
<evidence type="ECO:0000256" key="1">
    <source>
        <dbReference type="SAM" id="MobiDB-lite"/>
    </source>
</evidence>
<feature type="compositionally biased region" description="Polar residues" evidence="1">
    <location>
        <begin position="47"/>
        <end position="70"/>
    </location>
</feature>
<sequence>MEAQNKTNQKFESILTQVVEENKEIKSQITKLTNALTVQERGRFPAQPQSNPKGQHLTQTSSTDTQNIKE</sequence>
<accession>A0A2P5FQQ5</accession>
<dbReference type="Proteomes" id="UP000237000">
    <property type="component" value="Unassembled WGS sequence"/>
</dbReference>
<proteinExistence type="predicted"/>
<name>A0A2P5FQQ5_TREOI</name>
<evidence type="ECO:0000313" key="2">
    <source>
        <dbReference type="EMBL" id="POO00107.1"/>
    </source>
</evidence>
<dbReference type="EMBL" id="JXTC01000015">
    <property type="protein sequence ID" value="POO00107.1"/>
    <property type="molecule type" value="Genomic_DNA"/>
</dbReference>
<keyword evidence="3" id="KW-1185">Reference proteome</keyword>
<dbReference type="OrthoDB" id="1163597at2759"/>
<feature type="region of interest" description="Disordered" evidence="1">
    <location>
        <begin position="39"/>
        <end position="70"/>
    </location>
</feature>
<protein>
    <submittedName>
        <fullName evidence="2">Uncharacterized protein</fullName>
    </submittedName>
</protein>
<reference evidence="3" key="1">
    <citation type="submission" date="2016-06" db="EMBL/GenBank/DDBJ databases">
        <title>Parallel loss of symbiosis genes in relatives of nitrogen-fixing non-legume Parasponia.</title>
        <authorList>
            <person name="Van Velzen R."/>
            <person name="Holmer R."/>
            <person name="Bu F."/>
            <person name="Rutten L."/>
            <person name="Van Zeijl A."/>
            <person name="Liu W."/>
            <person name="Santuari L."/>
            <person name="Cao Q."/>
            <person name="Sharma T."/>
            <person name="Shen D."/>
            <person name="Roswanjaya Y."/>
            <person name="Wardhani T."/>
            <person name="Kalhor M.S."/>
            <person name="Jansen J."/>
            <person name="Van den Hoogen J."/>
            <person name="Gungor B."/>
            <person name="Hartog M."/>
            <person name="Hontelez J."/>
            <person name="Verver J."/>
            <person name="Yang W.-C."/>
            <person name="Schijlen E."/>
            <person name="Repin R."/>
            <person name="Schilthuizen M."/>
            <person name="Schranz E."/>
            <person name="Heidstra R."/>
            <person name="Miyata K."/>
            <person name="Fedorova E."/>
            <person name="Kohlen W."/>
            <person name="Bisseling T."/>
            <person name="Smit S."/>
            <person name="Geurts R."/>
        </authorList>
    </citation>
    <scope>NUCLEOTIDE SEQUENCE [LARGE SCALE GENOMIC DNA]</scope>
    <source>
        <strain evidence="3">cv. RG33-2</strain>
    </source>
</reference>
<evidence type="ECO:0000313" key="3">
    <source>
        <dbReference type="Proteomes" id="UP000237000"/>
    </source>
</evidence>
<organism evidence="2 3">
    <name type="scientific">Trema orientale</name>
    <name type="common">Charcoal tree</name>
    <name type="synonym">Celtis orientalis</name>
    <dbReference type="NCBI Taxonomy" id="63057"/>
    <lineage>
        <taxon>Eukaryota</taxon>
        <taxon>Viridiplantae</taxon>
        <taxon>Streptophyta</taxon>
        <taxon>Embryophyta</taxon>
        <taxon>Tracheophyta</taxon>
        <taxon>Spermatophyta</taxon>
        <taxon>Magnoliopsida</taxon>
        <taxon>eudicotyledons</taxon>
        <taxon>Gunneridae</taxon>
        <taxon>Pentapetalae</taxon>
        <taxon>rosids</taxon>
        <taxon>fabids</taxon>
        <taxon>Rosales</taxon>
        <taxon>Cannabaceae</taxon>
        <taxon>Trema</taxon>
    </lineage>
</organism>